<feature type="domain" description="DUF8020" evidence="3">
    <location>
        <begin position="33"/>
        <end position="103"/>
    </location>
</feature>
<feature type="transmembrane region" description="Helical" evidence="1">
    <location>
        <begin position="133"/>
        <end position="157"/>
    </location>
</feature>
<feature type="signal peptide" evidence="2">
    <location>
        <begin position="1"/>
        <end position="27"/>
    </location>
</feature>
<dbReference type="EMBL" id="WMBB01000001">
    <property type="protein sequence ID" value="MTE11380.1"/>
    <property type="molecule type" value="Genomic_DNA"/>
</dbReference>
<sequence length="212" mass="20672">MMLRKITAVAAPVVTAVAIAGAGVAHANPSVPDIGYQTQLVGNTVVTTLTNGSFELAGAAVNIKDAAGATVLSLPLAFEQDGLSFPLPGTVSDDGATLSLTAVKDVAAATPVLHPVASNNENQRAMDAFSSQFGIATAIGSFLGLAVGAAVGAVGFFGGAFGLATVPIAAGIGAVIGTLVVGGPALIIAGVDLLNTLNAAPGTTKWVQPGDI</sequence>
<keyword evidence="1" id="KW-0472">Membrane</keyword>
<evidence type="ECO:0000313" key="5">
    <source>
        <dbReference type="Proteomes" id="UP000432464"/>
    </source>
</evidence>
<protein>
    <submittedName>
        <fullName evidence="4">Ammonium transporter</fullName>
    </submittedName>
</protein>
<gene>
    <name evidence="4" type="ORF">GLP40_01055</name>
</gene>
<feature type="transmembrane region" description="Helical" evidence="1">
    <location>
        <begin position="169"/>
        <end position="191"/>
    </location>
</feature>
<dbReference type="InterPro" id="IPR058333">
    <property type="entry name" value="DUF8020"/>
</dbReference>
<keyword evidence="1" id="KW-1133">Transmembrane helix</keyword>
<reference evidence="4 5" key="1">
    <citation type="submission" date="2019-11" db="EMBL/GenBank/DDBJ databases">
        <title>Nocardia sp. nov. CT2-14 isolated from soil.</title>
        <authorList>
            <person name="Kanchanasin P."/>
            <person name="Tanasupawat S."/>
            <person name="Yuki M."/>
            <person name="Kudo T."/>
        </authorList>
    </citation>
    <scope>NUCLEOTIDE SEQUENCE [LARGE SCALE GENOMIC DNA]</scope>
    <source>
        <strain evidence="4 5">CT2-14</strain>
    </source>
</reference>
<dbReference type="Proteomes" id="UP000432464">
    <property type="component" value="Unassembled WGS sequence"/>
</dbReference>
<evidence type="ECO:0000313" key="4">
    <source>
        <dbReference type="EMBL" id="MTE11380.1"/>
    </source>
</evidence>
<evidence type="ECO:0000256" key="2">
    <source>
        <dbReference type="SAM" id="SignalP"/>
    </source>
</evidence>
<keyword evidence="5" id="KW-1185">Reference proteome</keyword>
<evidence type="ECO:0000259" key="3">
    <source>
        <dbReference type="Pfam" id="PF26059"/>
    </source>
</evidence>
<keyword evidence="2" id="KW-0732">Signal</keyword>
<feature type="chain" id="PRO_5026218087" evidence="2">
    <location>
        <begin position="28"/>
        <end position="212"/>
    </location>
</feature>
<name>A0A6I3KS43_9NOCA</name>
<evidence type="ECO:0000256" key="1">
    <source>
        <dbReference type="SAM" id="Phobius"/>
    </source>
</evidence>
<proteinExistence type="predicted"/>
<comment type="caution">
    <text evidence="4">The sequence shown here is derived from an EMBL/GenBank/DDBJ whole genome shotgun (WGS) entry which is preliminary data.</text>
</comment>
<dbReference type="Pfam" id="PF26059">
    <property type="entry name" value="DUF8020"/>
    <property type="match status" value="1"/>
</dbReference>
<accession>A0A6I3KS43</accession>
<organism evidence="4 5">
    <name type="scientific">Nocardia aurantiaca</name>
    <dbReference type="NCBI Taxonomy" id="2675850"/>
    <lineage>
        <taxon>Bacteria</taxon>
        <taxon>Bacillati</taxon>
        <taxon>Actinomycetota</taxon>
        <taxon>Actinomycetes</taxon>
        <taxon>Mycobacteriales</taxon>
        <taxon>Nocardiaceae</taxon>
        <taxon>Nocardia</taxon>
    </lineage>
</organism>
<keyword evidence="1" id="KW-0812">Transmembrane</keyword>
<dbReference type="AlphaFoldDB" id="A0A6I3KS43"/>